<name>A0A0P1ACH1_PLAHL</name>
<dbReference type="EMBL" id="CCYD01000321">
    <property type="protein sequence ID" value="CEG38377.1"/>
    <property type="molecule type" value="Genomic_DNA"/>
</dbReference>
<organism evidence="1 2">
    <name type="scientific">Plasmopara halstedii</name>
    <name type="common">Downy mildew of sunflower</name>
    <dbReference type="NCBI Taxonomy" id="4781"/>
    <lineage>
        <taxon>Eukaryota</taxon>
        <taxon>Sar</taxon>
        <taxon>Stramenopiles</taxon>
        <taxon>Oomycota</taxon>
        <taxon>Peronosporomycetes</taxon>
        <taxon>Peronosporales</taxon>
        <taxon>Peronosporaceae</taxon>
        <taxon>Plasmopara</taxon>
    </lineage>
</organism>
<dbReference type="Proteomes" id="UP000054928">
    <property type="component" value="Unassembled WGS sequence"/>
</dbReference>
<dbReference type="GeneID" id="36403511"/>
<dbReference type="RefSeq" id="XP_024574746.1">
    <property type="nucleotide sequence ID" value="XM_024723807.1"/>
</dbReference>
<accession>A0A0P1ACH1</accession>
<evidence type="ECO:0000313" key="2">
    <source>
        <dbReference type="Proteomes" id="UP000054928"/>
    </source>
</evidence>
<evidence type="ECO:0000313" key="1">
    <source>
        <dbReference type="EMBL" id="CEG38377.1"/>
    </source>
</evidence>
<protein>
    <submittedName>
        <fullName evidence="1">Uncharacterized protein</fullName>
    </submittedName>
</protein>
<dbReference type="AlphaFoldDB" id="A0A0P1ACH1"/>
<reference evidence="2" key="1">
    <citation type="submission" date="2014-09" db="EMBL/GenBank/DDBJ databases">
        <authorList>
            <person name="Sharma Rahul"/>
            <person name="Thines Marco"/>
        </authorList>
    </citation>
    <scope>NUCLEOTIDE SEQUENCE [LARGE SCALE GENOMIC DNA]</scope>
</reference>
<keyword evidence="2" id="KW-1185">Reference proteome</keyword>
<sequence>MEHNTAQRKPGEIPDWSFKGSSLIVIVRATSQSLQKTSGLTANYAGKYSGEYFGFTSTPTLSDSNFVGQFLEISDPCAVNKKKVLYR</sequence>
<proteinExistence type="predicted"/>